<evidence type="ECO:0000256" key="6">
    <source>
        <dbReference type="ARBA" id="ARBA00022835"/>
    </source>
</evidence>
<dbReference type="GO" id="GO:0071035">
    <property type="term" value="P:nuclear polyadenylation-dependent rRNA catabolic process"/>
    <property type="evidence" value="ECO:0007669"/>
    <property type="project" value="TreeGrafter"/>
</dbReference>
<dbReference type="PANTHER" id="PTHR11097">
    <property type="entry name" value="EXOSOME COMPLEX EXONUCLEASE RIBOSOMAL RNA PROCESSING PROTEIN"/>
    <property type="match status" value="1"/>
</dbReference>
<dbReference type="OMA" id="EVNISEX"/>
<dbReference type="GO" id="GO:0034473">
    <property type="term" value="P:U1 snRNA 3'-end processing"/>
    <property type="evidence" value="ECO:0007669"/>
    <property type="project" value="TreeGrafter"/>
</dbReference>
<evidence type="ECO:0000313" key="13">
    <source>
        <dbReference type="Proteomes" id="UP000324585"/>
    </source>
</evidence>
<dbReference type="PANTHER" id="PTHR11097:SF9">
    <property type="entry name" value="EXOSOME COMPLEX COMPONENT RRP43"/>
    <property type="match status" value="1"/>
</dbReference>
<dbReference type="InterPro" id="IPR036345">
    <property type="entry name" value="ExoRNase_PH_dom2_sf"/>
</dbReference>
<keyword evidence="7" id="KW-0694">RNA-binding</keyword>
<evidence type="ECO:0000256" key="8">
    <source>
        <dbReference type="ARBA" id="ARBA00023242"/>
    </source>
</evidence>
<dbReference type="Proteomes" id="UP000324585">
    <property type="component" value="Unassembled WGS sequence"/>
</dbReference>
<dbReference type="InterPro" id="IPR050590">
    <property type="entry name" value="Exosome_comp_Rrp42_subfam"/>
</dbReference>
<evidence type="ECO:0000259" key="10">
    <source>
        <dbReference type="Pfam" id="PF01138"/>
    </source>
</evidence>
<organism evidence="12 13">
    <name type="scientific">Porphyridium purpureum</name>
    <name type="common">Red alga</name>
    <name type="synonym">Porphyridium cruentum</name>
    <dbReference type="NCBI Taxonomy" id="35688"/>
    <lineage>
        <taxon>Eukaryota</taxon>
        <taxon>Rhodophyta</taxon>
        <taxon>Bangiophyceae</taxon>
        <taxon>Porphyridiales</taxon>
        <taxon>Porphyridiaceae</taxon>
        <taxon>Porphyridium</taxon>
    </lineage>
</organism>
<dbReference type="GO" id="GO:0000467">
    <property type="term" value="P:exonucleolytic trimming to generate mature 3'-end of 5.8S rRNA from tricistronic rRNA transcript (SSU-rRNA, 5.8S rRNA, LSU-rRNA)"/>
    <property type="evidence" value="ECO:0007669"/>
    <property type="project" value="TreeGrafter"/>
</dbReference>
<dbReference type="AlphaFoldDB" id="A0A5J4Z257"/>
<evidence type="ECO:0000256" key="2">
    <source>
        <dbReference type="ARBA" id="ARBA00004604"/>
    </source>
</evidence>
<dbReference type="OrthoDB" id="45882at2759"/>
<dbReference type="GO" id="GO:0016075">
    <property type="term" value="P:rRNA catabolic process"/>
    <property type="evidence" value="ECO:0007669"/>
    <property type="project" value="TreeGrafter"/>
</dbReference>
<keyword evidence="6" id="KW-0271">Exosome</keyword>
<comment type="caution">
    <text evidence="12">The sequence shown here is derived from an EMBL/GenBank/DDBJ whole genome shotgun (WGS) entry which is preliminary data.</text>
</comment>
<dbReference type="GO" id="GO:0000176">
    <property type="term" value="C:nuclear exosome (RNase complex)"/>
    <property type="evidence" value="ECO:0007669"/>
    <property type="project" value="TreeGrafter"/>
</dbReference>
<name>A0A5J4Z257_PORPP</name>
<keyword evidence="8" id="KW-0539">Nucleus</keyword>
<dbReference type="InterPro" id="IPR001247">
    <property type="entry name" value="ExoRNase_PH_dom1"/>
</dbReference>
<keyword evidence="4" id="KW-0963">Cytoplasm</keyword>
<keyword evidence="13" id="KW-1185">Reference proteome</keyword>
<keyword evidence="5" id="KW-0698">rRNA processing</keyword>
<proteinExistence type="inferred from homology"/>
<dbReference type="GO" id="GO:0034476">
    <property type="term" value="P:U5 snRNA 3'-end processing"/>
    <property type="evidence" value="ECO:0007669"/>
    <property type="project" value="TreeGrafter"/>
</dbReference>
<evidence type="ECO:0000256" key="4">
    <source>
        <dbReference type="ARBA" id="ARBA00022490"/>
    </source>
</evidence>
<dbReference type="GO" id="GO:0005730">
    <property type="term" value="C:nucleolus"/>
    <property type="evidence" value="ECO:0007669"/>
    <property type="project" value="UniProtKB-SubCell"/>
</dbReference>
<dbReference type="InterPro" id="IPR027408">
    <property type="entry name" value="PNPase/RNase_PH_dom_sf"/>
</dbReference>
<evidence type="ECO:0000259" key="11">
    <source>
        <dbReference type="Pfam" id="PF03725"/>
    </source>
</evidence>
<dbReference type="InterPro" id="IPR020568">
    <property type="entry name" value="Ribosomal_Su5_D2-typ_SF"/>
</dbReference>
<dbReference type="GO" id="GO:0034475">
    <property type="term" value="P:U4 snRNA 3'-end processing"/>
    <property type="evidence" value="ECO:0007669"/>
    <property type="project" value="TreeGrafter"/>
</dbReference>
<evidence type="ECO:0000256" key="7">
    <source>
        <dbReference type="ARBA" id="ARBA00022884"/>
    </source>
</evidence>
<comment type="subcellular location">
    <subcellularLocation>
        <location evidence="1">Cytoplasm</location>
    </subcellularLocation>
    <subcellularLocation>
        <location evidence="2">Nucleus</location>
        <location evidence="2">Nucleolus</location>
    </subcellularLocation>
</comment>
<dbReference type="Pfam" id="PF03725">
    <property type="entry name" value="RNase_PH_C"/>
    <property type="match status" value="1"/>
</dbReference>
<dbReference type="GO" id="GO:0071038">
    <property type="term" value="P:TRAMP-dependent tRNA surveillance pathway"/>
    <property type="evidence" value="ECO:0007669"/>
    <property type="project" value="TreeGrafter"/>
</dbReference>
<dbReference type="SUPFAM" id="SSF55666">
    <property type="entry name" value="Ribonuclease PH domain 2-like"/>
    <property type="match status" value="1"/>
</dbReference>
<dbReference type="InterPro" id="IPR015847">
    <property type="entry name" value="ExoRNase_PH_dom2"/>
</dbReference>
<sequence length="300" mass="32323">MNERERGKMLRRVFPEQYYAAFLSRDLRSDGRALDRTVQTSLRRKWSLSRADSSGDGDGVHQSLGSVLLKAGNTMMLALVSASGVAAGVASCECVLDMGPICSPYVLRGSSHALDAAVVARQVSEMLCSTVDLEQLVIIKDVLAWSVRVDVHVINYDGNLLDATGLAALAALQRARLPELTPLHAPHNDDDTPIPHPPGIGQPLMRASAERQVRIPLRSKARIMPCSFVVIGDKLLMDPTGEEERVSDAALCVQVDETGALCKVSKYGGAVVSDEMLQECISAACGEVNGWVKLLDEDDA</sequence>
<dbReference type="Gene3D" id="3.30.230.70">
    <property type="entry name" value="GHMP Kinase, N-terminal domain"/>
    <property type="match status" value="1"/>
</dbReference>
<evidence type="ECO:0000256" key="5">
    <source>
        <dbReference type="ARBA" id="ARBA00022552"/>
    </source>
</evidence>
<dbReference type="GO" id="GO:0000177">
    <property type="term" value="C:cytoplasmic exosome (RNase complex)"/>
    <property type="evidence" value="ECO:0007669"/>
    <property type="project" value="TreeGrafter"/>
</dbReference>
<evidence type="ECO:0000256" key="9">
    <source>
        <dbReference type="ARBA" id="ARBA00030617"/>
    </source>
</evidence>
<comment type="similarity">
    <text evidence="3">Belongs to the RNase PH family.</text>
</comment>
<feature type="domain" description="Exoribonuclease phosphorolytic" evidence="10">
    <location>
        <begin position="60"/>
        <end position="178"/>
    </location>
</feature>
<protein>
    <recommendedName>
        <fullName evidence="9">Ribosomal RNA-processing protein 43</fullName>
    </recommendedName>
</protein>
<dbReference type="GO" id="GO:0071028">
    <property type="term" value="P:nuclear mRNA surveillance"/>
    <property type="evidence" value="ECO:0007669"/>
    <property type="project" value="TreeGrafter"/>
</dbReference>
<evidence type="ECO:0000256" key="3">
    <source>
        <dbReference type="ARBA" id="ARBA00006678"/>
    </source>
</evidence>
<accession>A0A5J4Z257</accession>
<evidence type="ECO:0000256" key="1">
    <source>
        <dbReference type="ARBA" id="ARBA00004496"/>
    </source>
</evidence>
<feature type="domain" description="Exoribonuclease phosphorolytic" evidence="11">
    <location>
        <begin position="225"/>
        <end position="285"/>
    </location>
</feature>
<reference evidence="13" key="1">
    <citation type="journal article" date="2019" name="Nat. Commun.">
        <title>Expansion of phycobilisome linker gene families in mesophilic red algae.</title>
        <authorList>
            <person name="Lee J."/>
            <person name="Kim D."/>
            <person name="Bhattacharya D."/>
            <person name="Yoon H.S."/>
        </authorList>
    </citation>
    <scope>NUCLEOTIDE SEQUENCE [LARGE SCALE GENOMIC DNA]</scope>
    <source>
        <strain evidence="13">CCMP 1328</strain>
    </source>
</reference>
<dbReference type="EMBL" id="VRMN01000002">
    <property type="protein sequence ID" value="KAA8497418.1"/>
    <property type="molecule type" value="Genomic_DNA"/>
</dbReference>
<dbReference type="GO" id="GO:0035925">
    <property type="term" value="F:mRNA 3'-UTR AU-rich region binding"/>
    <property type="evidence" value="ECO:0007669"/>
    <property type="project" value="TreeGrafter"/>
</dbReference>
<evidence type="ECO:0000313" key="12">
    <source>
        <dbReference type="EMBL" id="KAA8497418.1"/>
    </source>
</evidence>
<dbReference type="SUPFAM" id="SSF54211">
    <property type="entry name" value="Ribosomal protein S5 domain 2-like"/>
    <property type="match status" value="1"/>
</dbReference>
<dbReference type="Pfam" id="PF01138">
    <property type="entry name" value="RNase_PH"/>
    <property type="match status" value="1"/>
</dbReference>
<gene>
    <name evidence="12" type="ORF">FVE85_1147</name>
</gene>